<evidence type="ECO:0000256" key="13">
    <source>
        <dbReference type="ARBA" id="ARBA00022842"/>
    </source>
</evidence>
<dbReference type="PIRSF" id="PIRSF001563">
    <property type="entry name" value="Folylpolyglu_synth"/>
    <property type="match status" value="1"/>
</dbReference>
<dbReference type="GO" id="GO:0046656">
    <property type="term" value="P:folic acid biosynthetic process"/>
    <property type="evidence" value="ECO:0007669"/>
    <property type="project" value="UniProtKB-KW"/>
</dbReference>
<dbReference type="Proteomes" id="UP000002725">
    <property type="component" value="Chromosome"/>
</dbReference>
<evidence type="ECO:0000256" key="17">
    <source>
        <dbReference type="ARBA" id="ARBA00032510"/>
    </source>
</evidence>
<dbReference type="PANTHER" id="PTHR11136">
    <property type="entry name" value="FOLYLPOLYGLUTAMATE SYNTHASE-RELATED"/>
    <property type="match status" value="1"/>
</dbReference>
<comment type="pathway">
    <text evidence="4">Cofactor biosynthesis; tetrahydrofolylpolyglutamate biosynthesis.</text>
</comment>
<dbReference type="AlphaFoldDB" id="B4S4U9"/>
<keyword evidence="26" id="KW-1185">Reference proteome</keyword>
<dbReference type="Pfam" id="PF08245">
    <property type="entry name" value="Mur_ligase_M"/>
    <property type="match status" value="1"/>
</dbReference>
<keyword evidence="9 22" id="KW-0436">Ligase</keyword>
<keyword evidence="14" id="KW-0289">Folate biosynthesis</keyword>
<dbReference type="RefSeq" id="WP_012504984.1">
    <property type="nucleotide sequence ID" value="NC_011059.1"/>
</dbReference>
<keyword evidence="10" id="KW-0479">Metal-binding</keyword>
<comment type="similarity">
    <text evidence="5 22">Belongs to the folylpolyglutamate synthase family.</text>
</comment>
<dbReference type="InterPro" id="IPR036615">
    <property type="entry name" value="Mur_ligase_C_dom_sf"/>
</dbReference>
<evidence type="ECO:0000256" key="14">
    <source>
        <dbReference type="ARBA" id="ARBA00022909"/>
    </source>
</evidence>
<keyword evidence="13" id="KW-0460">Magnesium</keyword>
<evidence type="ECO:0000256" key="4">
    <source>
        <dbReference type="ARBA" id="ARBA00005150"/>
    </source>
</evidence>
<comment type="catalytic activity">
    <reaction evidence="19">
        <text>10-formyltetrahydrofolyl-(gamma-L-Glu)(n) + L-glutamate + ATP = 10-formyltetrahydrofolyl-(gamma-L-Glu)(n+1) + ADP + phosphate + H(+)</text>
        <dbReference type="Rhea" id="RHEA:51904"/>
        <dbReference type="Rhea" id="RHEA-COMP:13088"/>
        <dbReference type="Rhea" id="RHEA-COMP:14300"/>
        <dbReference type="ChEBI" id="CHEBI:15378"/>
        <dbReference type="ChEBI" id="CHEBI:29985"/>
        <dbReference type="ChEBI" id="CHEBI:30616"/>
        <dbReference type="ChEBI" id="CHEBI:43474"/>
        <dbReference type="ChEBI" id="CHEBI:134413"/>
        <dbReference type="ChEBI" id="CHEBI:456216"/>
        <dbReference type="EC" id="6.3.2.17"/>
    </reaction>
</comment>
<evidence type="ECO:0000313" key="26">
    <source>
        <dbReference type="Proteomes" id="UP000002725"/>
    </source>
</evidence>
<evidence type="ECO:0000256" key="8">
    <source>
        <dbReference type="ARBA" id="ARBA00019357"/>
    </source>
</evidence>
<dbReference type="PROSITE" id="PS01012">
    <property type="entry name" value="FOLYLPOLYGLU_SYNT_2"/>
    <property type="match status" value="1"/>
</dbReference>
<dbReference type="InterPro" id="IPR013221">
    <property type="entry name" value="Mur_ligase_cen"/>
</dbReference>
<comment type="function">
    <text evidence="2">Functions in two distinct reactions of the de novo folate biosynthetic pathway. Catalyzes the addition of a glutamate residue to dihydropteroate (7,8-dihydropteroate or H2Pte) to form dihydrofolate (7,8-dihydrofolate monoglutamate or H2Pte-Glu). Also catalyzes successive additions of L-glutamate to tetrahydrofolate or 10-formyltetrahydrofolate or 5,10-methylenetetrahydrofolate, leading to folylpolyglutamate derivatives.</text>
</comment>
<gene>
    <name evidence="25" type="ordered locus">Paes_0390</name>
</gene>
<dbReference type="EC" id="6.3.2.12" evidence="6"/>
<dbReference type="EMBL" id="CP001108">
    <property type="protein sequence ID" value="ACF45447.1"/>
    <property type="molecule type" value="Genomic_DNA"/>
</dbReference>
<dbReference type="Gene3D" id="3.90.190.20">
    <property type="entry name" value="Mur ligase, C-terminal domain"/>
    <property type="match status" value="1"/>
</dbReference>
<keyword evidence="12 22" id="KW-0067">ATP-binding</keyword>
<accession>B4S4U9</accession>
<comment type="cofactor">
    <cofactor evidence="1">
        <name>Mg(2+)</name>
        <dbReference type="ChEBI" id="CHEBI:18420"/>
    </cofactor>
</comment>
<evidence type="ECO:0000256" key="16">
    <source>
        <dbReference type="ARBA" id="ARBA00030592"/>
    </source>
</evidence>
<evidence type="ECO:0000256" key="3">
    <source>
        <dbReference type="ARBA" id="ARBA00004799"/>
    </source>
</evidence>
<evidence type="ECO:0000256" key="18">
    <source>
        <dbReference type="ARBA" id="ARBA00047493"/>
    </source>
</evidence>
<evidence type="ECO:0000259" key="24">
    <source>
        <dbReference type="Pfam" id="PF08245"/>
    </source>
</evidence>
<evidence type="ECO:0000256" key="15">
    <source>
        <dbReference type="ARBA" id="ARBA00030048"/>
    </source>
</evidence>
<evidence type="ECO:0000256" key="11">
    <source>
        <dbReference type="ARBA" id="ARBA00022741"/>
    </source>
</evidence>
<evidence type="ECO:0000256" key="20">
    <source>
        <dbReference type="ARBA" id="ARBA00049035"/>
    </source>
</evidence>
<dbReference type="HOGENOM" id="CLU_015869_1_1_10"/>
<dbReference type="STRING" id="290512.Paes_0390"/>
<sequence>MNYRQAIDFLFPLHRFGMKPGLERVLELLRSVGDPHRRLGLVIHIAGTNGKGTVASAVAAIFQASGKRVGLYSSPHLLSFTERIRINGTPIPEDRVAHYTTELVEPITRLKATFFEATTVIAMRYFSEEQVDVAVVETGMGGRLDATNVVSSRYVVIPSISLDHTDWLGPTVDRIAAEKAAIIKPSGVVFTAVEDPSAQRPITERARLVGADLHYLDGEVSIDVHSEEIGRLDFSVRTADREYRHLEAPVSGAFHASNLALAVCVAEHAGVTALSIRNGLAALNQTGYRARMELITSSPKLVLDVSHNPAGIAMSVDVLLRLSRGSSKRFVIFGLAEDKDAVDIIACLGRFSSNLFVVNLPVERGLPSETLAGLCRSAGIAATLCDDFRDAYRKVLEKAAAEDLILVTGSFYLAGEVLQVLH</sequence>
<dbReference type="InterPro" id="IPR001645">
    <property type="entry name" value="Folylpolyglutamate_synth"/>
</dbReference>
<dbReference type="GO" id="GO:0005524">
    <property type="term" value="F:ATP binding"/>
    <property type="evidence" value="ECO:0007669"/>
    <property type="project" value="UniProtKB-KW"/>
</dbReference>
<evidence type="ECO:0000256" key="22">
    <source>
        <dbReference type="PIRNR" id="PIRNR001563"/>
    </source>
</evidence>
<evidence type="ECO:0000256" key="19">
    <source>
        <dbReference type="ARBA" id="ARBA00047808"/>
    </source>
</evidence>
<evidence type="ECO:0000256" key="5">
    <source>
        <dbReference type="ARBA" id="ARBA00008276"/>
    </source>
</evidence>
<evidence type="ECO:0000259" key="23">
    <source>
        <dbReference type="Pfam" id="PF02875"/>
    </source>
</evidence>
<proteinExistence type="inferred from homology"/>
<dbReference type="KEGG" id="paa:Paes_0390"/>
<evidence type="ECO:0000256" key="21">
    <source>
        <dbReference type="ARBA" id="ARBA00049161"/>
    </source>
</evidence>
<dbReference type="GO" id="GO:0004326">
    <property type="term" value="F:tetrahydrofolylpolyglutamate synthase activity"/>
    <property type="evidence" value="ECO:0007669"/>
    <property type="project" value="UniProtKB-EC"/>
</dbReference>
<dbReference type="Pfam" id="PF02875">
    <property type="entry name" value="Mur_ligase_C"/>
    <property type="match status" value="1"/>
</dbReference>
<evidence type="ECO:0000313" key="25">
    <source>
        <dbReference type="EMBL" id="ACF45447.1"/>
    </source>
</evidence>
<feature type="domain" description="Mur ligase C-terminal" evidence="23">
    <location>
        <begin position="291"/>
        <end position="411"/>
    </location>
</feature>
<dbReference type="PANTHER" id="PTHR11136:SF0">
    <property type="entry name" value="DIHYDROFOLATE SYNTHETASE-RELATED"/>
    <property type="match status" value="1"/>
</dbReference>
<protein>
    <recommendedName>
        <fullName evidence="8">Dihydrofolate synthase/folylpolyglutamate synthase</fullName>
        <ecNumber evidence="6">6.3.2.12</ecNumber>
        <ecNumber evidence="7">6.3.2.17</ecNumber>
    </recommendedName>
    <alternativeName>
        <fullName evidence="17">Folylpoly-gamma-glutamate synthetase-dihydrofolate synthetase</fullName>
    </alternativeName>
    <alternativeName>
        <fullName evidence="15">Folylpolyglutamate synthetase</fullName>
    </alternativeName>
    <alternativeName>
        <fullName evidence="16">Tetrahydrofolylpolyglutamate synthase</fullName>
    </alternativeName>
</protein>
<name>B4S4U9_PROA2</name>
<dbReference type="GO" id="GO:0046872">
    <property type="term" value="F:metal ion binding"/>
    <property type="evidence" value="ECO:0007669"/>
    <property type="project" value="UniProtKB-KW"/>
</dbReference>
<dbReference type="SUPFAM" id="SSF53244">
    <property type="entry name" value="MurD-like peptide ligases, peptide-binding domain"/>
    <property type="match status" value="1"/>
</dbReference>
<dbReference type="InterPro" id="IPR036565">
    <property type="entry name" value="Mur-like_cat_sf"/>
</dbReference>
<reference evidence="25" key="1">
    <citation type="submission" date="2008-06" db="EMBL/GenBank/DDBJ databases">
        <title>Complete sequence of chromosome of Prosthecochloris aestuarii DSM 271.</title>
        <authorList>
            <consortium name="US DOE Joint Genome Institute"/>
            <person name="Lucas S."/>
            <person name="Copeland A."/>
            <person name="Lapidus A."/>
            <person name="Glavina del Rio T."/>
            <person name="Dalin E."/>
            <person name="Tice H."/>
            <person name="Bruce D."/>
            <person name="Goodwin L."/>
            <person name="Pitluck S."/>
            <person name="Schmutz J."/>
            <person name="Larimer F."/>
            <person name="Land M."/>
            <person name="Hauser L."/>
            <person name="Kyrpides N."/>
            <person name="Anderson I."/>
            <person name="Liu Z."/>
            <person name="Li T."/>
            <person name="Zhao F."/>
            <person name="Overmann J."/>
            <person name="Bryant D.A."/>
            <person name="Richardson P."/>
        </authorList>
    </citation>
    <scope>NUCLEOTIDE SEQUENCE [LARGE SCALE GENOMIC DNA]</scope>
    <source>
        <strain evidence="25">DSM 271</strain>
    </source>
</reference>
<dbReference type="SUPFAM" id="SSF53623">
    <property type="entry name" value="MurD-like peptide ligases, catalytic domain"/>
    <property type="match status" value="1"/>
</dbReference>
<dbReference type="NCBIfam" id="TIGR01499">
    <property type="entry name" value="folC"/>
    <property type="match status" value="1"/>
</dbReference>
<dbReference type="Gene3D" id="3.40.1190.10">
    <property type="entry name" value="Mur-like, catalytic domain"/>
    <property type="match status" value="1"/>
</dbReference>
<evidence type="ECO:0000256" key="2">
    <source>
        <dbReference type="ARBA" id="ARBA00002714"/>
    </source>
</evidence>
<dbReference type="InterPro" id="IPR004101">
    <property type="entry name" value="Mur_ligase_C"/>
</dbReference>
<feature type="domain" description="Mur ligase central" evidence="24">
    <location>
        <begin position="45"/>
        <end position="266"/>
    </location>
</feature>
<dbReference type="eggNOG" id="COG0285">
    <property type="taxonomic scope" value="Bacteria"/>
</dbReference>
<comment type="catalytic activity">
    <reaction evidence="18">
        <text>(6S)-5,6,7,8-tetrahydrofolyl-(gamma-L-Glu)(n) + L-glutamate + ATP = (6S)-5,6,7,8-tetrahydrofolyl-(gamma-L-Glu)(n+1) + ADP + phosphate + H(+)</text>
        <dbReference type="Rhea" id="RHEA:10580"/>
        <dbReference type="Rhea" id="RHEA-COMP:14738"/>
        <dbReference type="Rhea" id="RHEA-COMP:14740"/>
        <dbReference type="ChEBI" id="CHEBI:15378"/>
        <dbReference type="ChEBI" id="CHEBI:29985"/>
        <dbReference type="ChEBI" id="CHEBI:30616"/>
        <dbReference type="ChEBI" id="CHEBI:43474"/>
        <dbReference type="ChEBI" id="CHEBI:141005"/>
        <dbReference type="ChEBI" id="CHEBI:456216"/>
        <dbReference type="EC" id="6.3.2.17"/>
    </reaction>
</comment>
<comment type="catalytic activity">
    <reaction evidence="20">
        <text>(6R)-5,10-methylenetetrahydrofolyl-(gamma-L-Glu)(n) + L-glutamate + ATP = (6R)-5,10-methylenetetrahydrofolyl-(gamma-L-Glu)(n+1) + ADP + phosphate + H(+)</text>
        <dbReference type="Rhea" id="RHEA:51912"/>
        <dbReference type="Rhea" id="RHEA-COMP:13257"/>
        <dbReference type="Rhea" id="RHEA-COMP:13258"/>
        <dbReference type="ChEBI" id="CHEBI:15378"/>
        <dbReference type="ChEBI" id="CHEBI:29985"/>
        <dbReference type="ChEBI" id="CHEBI:30616"/>
        <dbReference type="ChEBI" id="CHEBI:43474"/>
        <dbReference type="ChEBI" id="CHEBI:136572"/>
        <dbReference type="ChEBI" id="CHEBI:456216"/>
        <dbReference type="EC" id="6.3.2.17"/>
    </reaction>
</comment>
<organism evidence="25 26">
    <name type="scientific">Prosthecochloris aestuarii (strain DSM 271 / SK 413)</name>
    <dbReference type="NCBI Taxonomy" id="290512"/>
    <lineage>
        <taxon>Bacteria</taxon>
        <taxon>Pseudomonadati</taxon>
        <taxon>Chlorobiota</taxon>
        <taxon>Chlorobiia</taxon>
        <taxon>Chlorobiales</taxon>
        <taxon>Chlorobiaceae</taxon>
        <taxon>Prosthecochloris</taxon>
    </lineage>
</organism>
<evidence type="ECO:0000256" key="6">
    <source>
        <dbReference type="ARBA" id="ARBA00013023"/>
    </source>
</evidence>
<evidence type="ECO:0000256" key="1">
    <source>
        <dbReference type="ARBA" id="ARBA00001946"/>
    </source>
</evidence>
<dbReference type="GO" id="GO:0005737">
    <property type="term" value="C:cytoplasm"/>
    <property type="evidence" value="ECO:0007669"/>
    <property type="project" value="TreeGrafter"/>
</dbReference>
<evidence type="ECO:0000256" key="9">
    <source>
        <dbReference type="ARBA" id="ARBA00022598"/>
    </source>
</evidence>
<evidence type="ECO:0000256" key="7">
    <source>
        <dbReference type="ARBA" id="ARBA00013025"/>
    </source>
</evidence>
<evidence type="ECO:0000256" key="12">
    <source>
        <dbReference type="ARBA" id="ARBA00022840"/>
    </source>
</evidence>
<keyword evidence="11 22" id="KW-0547">Nucleotide-binding</keyword>
<comment type="catalytic activity">
    <reaction evidence="21">
        <text>7,8-dihydropteroate + L-glutamate + ATP = 7,8-dihydrofolate + ADP + phosphate + H(+)</text>
        <dbReference type="Rhea" id="RHEA:23584"/>
        <dbReference type="ChEBI" id="CHEBI:15378"/>
        <dbReference type="ChEBI" id="CHEBI:17839"/>
        <dbReference type="ChEBI" id="CHEBI:29985"/>
        <dbReference type="ChEBI" id="CHEBI:30616"/>
        <dbReference type="ChEBI" id="CHEBI:43474"/>
        <dbReference type="ChEBI" id="CHEBI:57451"/>
        <dbReference type="ChEBI" id="CHEBI:456216"/>
        <dbReference type="EC" id="6.3.2.12"/>
    </reaction>
</comment>
<dbReference type="GO" id="GO:0008841">
    <property type="term" value="F:dihydrofolate synthase activity"/>
    <property type="evidence" value="ECO:0007669"/>
    <property type="project" value="UniProtKB-EC"/>
</dbReference>
<comment type="pathway">
    <text evidence="3">Cofactor biosynthesis; tetrahydrofolate biosynthesis; 7,8-dihydrofolate from 2-amino-4-hydroxy-6-hydroxymethyl-7,8-dihydropteridine diphosphate and 4-aminobenzoate: step 2/2.</text>
</comment>
<dbReference type="EC" id="6.3.2.17" evidence="7"/>
<dbReference type="InterPro" id="IPR018109">
    <property type="entry name" value="Folylpolyglutamate_synth_CS"/>
</dbReference>
<dbReference type="FunFam" id="3.40.1190.10:FF:000011">
    <property type="entry name" value="Folylpolyglutamate synthase/dihydrofolate synthase"/>
    <property type="match status" value="1"/>
</dbReference>
<evidence type="ECO:0000256" key="10">
    <source>
        <dbReference type="ARBA" id="ARBA00022723"/>
    </source>
</evidence>